<dbReference type="InterPro" id="IPR044068">
    <property type="entry name" value="CB"/>
</dbReference>
<dbReference type="GO" id="GO:0003677">
    <property type="term" value="F:DNA binding"/>
    <property type="evidence" value="ECO:0007669"/>
    <property type="project" value="UniProtKB-UniRule"/>
</dbReference>
<dbReference type="AlphaFoldDB" id="A0A0R2BM25"/>
<dbReference type="InterPro" id="IPR010998">
    <property type="entry name" value="Integrase_recombinase_N"/>
</dbReference>
<evidence type="ECO:0000256" key="2">
    <source>
        <dbReference type="PROSITE-ProRule" id="PRU01248"/>
    </source>
</evidence>
<dbReference type="InterPro" id="IPR011010">
    <property type="entry name" value="DNA_brk_join_enz"/>
</dbReference>
<dbReference type="RefSeq" id="WP_056958402.1">
    <property type="nucleotide sequence ID" value="NZ_AYYN01000030.1"/>
</dbReference>
<feature type="domain" description="Core-binding (CB)" evidence="3">
    <location>
        <begin position="1"/>
        <end position="93"/>
    </location>
</feature>
<dbReference type="Pfam" id="PF02899">
    <property type="entry name" value="Phage_int_SAM_1"/>
    <property type="match status" value="1"/>
</dbReference>
<dbReference type="InterPro" id="IPR004107">
    <property type="entry name" value="Integrase_SAM-like_N"/>
</dbReference>
<organism evidence="4 5">
    <name type="scientific">Ligilactobacillus murinus DSM 20452 = NBRC 14221</name>
    <dbReference type="NCBI Taxonomy" id="1423772"/>
    <lineage>
        <taxon>Bacteria</taxon>
        <taxon>Bacillati</taxon>
        <taxon>Bacillota</taxon>
        <taxon>Bacilli</taxon>
        <taxon>Lactobacillales</taxon>
        <taxon>Lactobacillaceae</taxon>
        <taxon>Ligilactobacillus</taxon>
    </lineage>
</organism>
<dbReference type="PROSITE" id="PS51900">
    <property type="entry name" value="CB"/>
    <property type="match status" value="1"/>
</dbReference>
<protein>
    <submittedName>
        <fullName evidence="4">Integrase recombinase xerD</fullName>
    </submittedName>
</protein>
<dbReference type="GO" id="GO:0015074">
    <property type="term" value="P:DNA integration"/>
    <property type="evidence" value="ECO:0007669"/>
    <property type="project" value="InterPro"/>
</dbReference>
<dbReference type="Gene3D" id="1.10.150.130">
    <property type="match status" value="1"/>
</dbReference>
<dbReference type="SUPFAM" id="SSF56349">
    <property type="entry name" value="DNA breaking-rejoining enzymes"/>
    <property type="match status" value="1"/>
</dbReference>
<name>A0A0R2BM25_9LACO</name>
<evidence type="ECO:0000313" key="4">
    <source>
        <dbReference type="EMBL" id="KRM76790.1"/>
    </source>
</evidence>
<dbReference type="EMBL" id="AYYN01000030">
    <property type="protein sequence ID" value="KRM76790.1"/>
    <property type="molecule type" value="Genomic_DNA"/>
</dbReference>
<reference evidence="4 5" key="1">
    <citation type="journal article" date="2015" name="Genome Announc.">
        <title>Expanding the biotechnology potential of lactobacilli through comparative genomics of 213 strains and associated genera.</title>
        <authorList>
            <person name="Sun Z."/>
            <person name="Harris H.M."/>
            <person name="McCann A."/>
            <person name="Guo C."/>
            <person name="Argimon S."/>
            <person name="Zhang W."/>
            <person name="Yang X."/>
            <person name="Jeffery I.B."/>
            <person name="Cooney J.C."/>
            <person name="Kagawa T.F."/>
            <person name="Liu W."/>
            <person name="Song Y."/>
            <person name="Salvetti E."/>
            <person name="Wrobel A."/>
            <person name="Rasinkangas P."/>
            <person name="Parkhill J."/>
            <person name="Rea M.C."/>
            <person name="O'Sullivan O."/>
            <person name="Ritari J."/>
            <person name="Douillard F.P."/>
            <person name="Paul Ross R."/>
            <person name="Yang R."/>
            <person name="Briner A.E."/>
            <person name="Felis G.E."/>
            <person name="de Vos W.M."/>
            <person name="Barrangou R."/>
            <person name="Klaenhammer T.R."/>
            <person name="Caufield P.W."/>
            <person name="Cui Y."/>
            <person name="Zhang H."/>
            <person name="O'Toole P.W."/>
        </authorList>
    </citation>
    <scope>NUCLEOTIDE SEQUENCE [LARGE SCALE GENOMIC DNA]</scope>
    <source>
        <strain evidence="4 5">DSM 20452</strain>
    </source>
</reference>
<dbReference type="Proteomes" id="UP000051612">
    <property type="component" value="Unassembled WGS sequence"/>
</dbReference>
<evidence type="ECO:0000256" key="1">
    <source>
        <dbReference type="ARBA" id="ARBA00023125"/>
    </source>
</evidence>
<evidence type="ECO:0000313" key="5">
    <source>
        <dbReference type="Proteomes" id="UP000051612"/>
    </source>
</evidence>
<evidence type="ECO:0000259" key="3">
    <source>
        <dbReference type="PROSITE" id="PS51900"/>
    </source>
</evidence>
<proteinExistence type="predicted"/>
<gene>
    <name evidence="4" type="ORF">FC48_GL001355</name>
</gene>
<sequence length="277" mass="33165">MAQFPYEDRFRHYLEYDRVLEKNTCDDLCRDVADLFNYLRNFNSLYRTDPDLSNLTESDIRDYLNMLQVKREIKNTTYNKYLTHLNVYFTFLFNERLSTSLPTLPLKGLKRSKNDLVPVNWQEELSLLLENNDLSYYTRATLLFISHYYTITEILQSGFYQILDTENFAPNEQHFLACFKEYLVPLQTKQHSQDLFLKQRIDLVEPRLTLPGLHKYLKADQPKCFLPLIPRKLYQAAIFNALLTKQHLTEQQLSDKLHLDGTSLNYYRQELIRYELQ</sequence>
<accession>A0A0R2BM25</accession>
<keyword evidence="1 2" id="KW-0238">DNA-binding</keyword>
<comment type="caution">
    <text evidence="4">The sequence shown here is derived from an EMBL/GenBank/DDBJ whole genome shotgun (WGS) entry which is preliminary data.</text>
</comment>
<dbReference type="PATRIC" id="fig|1423772.3.peg.1446"/>